<dbReference type="SUPFAM" id="SSF88946">
    <property type="entry name" value="Sigma2 domain of RNA polymerase sigma factors"/>
    <property type="match status" value="1"/>
</dbReference>
<dbReference type="Proteomes" id="UP000306740">
    <property type="component" value="Unassembled WGS sequence"/>
</dbReference>
<keyword evidence="4" id="KW-0804">Transcription</keyword>
<dbReference type="PRINTS" id="PR00046">
    <property type="entry name" value="SIGMA70FCT"/>
</dbReference>
<keyword evidence="3" id="KW-0238">DNA-binding</keyword>
<dbReference type="PANTHER" id="PTHR30603">
    <property type="entry name" value="RNA POLYMERASE SIGMA FACTOR RPO"/>
    <property type="match status" value="1"/>
</dbReference>
<dbReference type="InterPro" id="IPR014284">
    <property type="entry name" value="RNA_pol_sigma-70_dom"/>
</dbReference>
<feature type="domain" description="RNA polymerase sigma-70" evidence="5">
    <location>
        <begin position="103"/>
        <end position="116"/>
    </location>
</feature>
<evidence type="ECO:0000259" key="5">
    <source>
        <dbReference type="PROSITE" id="PS00715"/>
    </source>
</evidence>
<proteinExistence type="predicted"/>
<dbReference type="PROSITE" id="PS00715">
    <property type="entry name" value="SIGMA70_1"/>
    <property type="match status" value="1"/>
</dbReference>
<dbReference type="NCBIfam" id="TIGR02937">
    <property type="entry name" value="sigma70-ECF"/>
    <property type="match status" value="1"/>
</dbReference>
<dbReference type="EMBL" id="VDFR01000113">
    <property type="protein sequence ID" value="TNC39571.1"/>
    <property type="molecule type" value="Genomic_DNA"/>
</dbReference>
<evidence type="ECO:0000256" key="1">
    <source>
        <dbReference type="ARBA" id="ARBA00023015"/>
    </source>
</evidence>
<dbReference type="Pfam" id="PF04545">
    <property type="entry name" value="Sigma70_r4"/>
    <property type="match status" value="1"/>
</dbReference>
<comment type="caution">
    <text evidence="6">The sequence shown here is derived from an EMBL/GenBank/DDBJ whole genome shotgun (WGS) entry which is preliminary data.</text>
</comment>
<evidence type="ECO:0000256" key="2">
    <source>
        <dbReference type="ARBA" id="ARBA00023082"/>
    </source>
</evidence>
<dbReference type="InterPro" id="IPR036388">
    <property type="entry name" value="WH-like_DNA-bd_sf"/>
</dbReference>
<dbReference type="InterPro" id="IPR013325">
    <property type="entry name" value="RNA_pol_sigma_r2"/>
</dbReference>
<dbReference type="InterPro" id="IPR007627">
    <property type="entry name" value="RNA_pol_sigma70_r2"/>
</dbReference>
<dbReference type="Pfam" id="PF00140">
    <property type="entry name" value="Sigma70_r1_2"/>
    <property type="match status" value="1"/>
</dbReference>
<dbReference type="Pfam" id="PF04542">
    <property type="entry name" value="Sigma70_r2"/>
    <property type="match status" value="1"/>
</dbReference>
<dbReference type="InterPro" id="IPR000943">
    <property type="entry name" value="RNA_pol_sigma70"/>
</dbReference>
<sequence length="294" mass="30733">MSSLGTPFSPLSAAPSPSAYARALTAVPLLTADEEVALAETYAAGRAARARLESGGMAPDERVVLLETVARGSGARAHLVLANVRLVVAFARRLDGCGVPFADLVQEGVVGLMRAVDGFDPARGFRFSTYAASWVKRHVADAAGARRAVRLPPKAEVQALACRDAAEVLLRESGRAPSARAVAARVGIPETRVERLLAADAAPVPLDALDGECGGVPGERVDPRVRWAVREALAVLPAGEREVVERRFGIDGGGARSVRAVALELGCGPEVVRAQERRALQTLRAHPAVGIVAP</sequence>
<keyword evidence="2" id="KW-0731">Sigma factor</keyword>
<protein>
    <submittedName>
        <fullName evidence="6">Sigma-70 family RNA polymerase sigma factor</fullName>
    </submittedName>
</protein>
<evidence type="ECO:0000313" key="7">
    <source>
        <dbReference type="EMBL" id="TNC47755.1"/>
    </source>
</evidence>
<name>A0A5C4MHA6_9ACTN</name>
<reference evidence="6 8" key="1">
    <citation type="submission" date="2019-05" db="EMBL/GenBank/DDBJ databases">
        <title>Mumia sp. nov., isolated from the intestinal contents of plateau pika (Ochotona curzoniae) in the Qinghai-Tibet plateau of China.</title>
        <authorList>
            <person name="Tian Z."/>
        </authorList>
    </citation>
    <scope>NUCLEOTIDE SEQUENCE [LARGE SCALE GENOMIC DNA]</scope>
    <source>
        <strain evidence="8">527</strain>
        <strain evidence="6">Z527</strain>
    </source>
</reference>
<dbReference type="Gene3D" id="1.20.120.1810">
    <property type="match status" value="1"/>
</dbReference>
<dbReference type="SUPFAM" id="SSF88659">
    <property type="entry name" value="Sigma3 and sigma4 domains of RNA polymerase sigma factors"/>
    <property type="match status" value="1"/>
</dbReference>
<evidence type="ECO:0000256" key="4">
    <source>
        <dbReference type="ARBA" id="ARBA00023163"/>
    </source>
</evidence>
<dbReference type="EMBL" id="VDFR01000042">
    <property type="protein sequence ID" value="TNC47755.1"/>
    <property type="molecule type" value="Genomic_DNA"/>
</dbReference>
<dbReference type="GO" id="GO:0016987">
    <property type="term" value="F:sigma factor activity"/>
    <property type="evidence" value="ECO:0007669"/>
    <property type="project" value="UniProtKB-KW"/>
</dbReference>
<organism evidence="6 8">
    <name type="scientific">Mumia zhuanghuii</name>
    <dbReference type="NCBI Taxonomy" id="2585211"/>
    <lineage>
        <taxon>Bacteria</taxon>
        <taxon>Bacillati</taxon>
        <taxon>Actinomycetota</taxon>
        <taxon>Actinomycetes</taxon>
        <taxon>Propionibacteriales</taxon>
        <taxon>Nocardioidaceae</taxon>
        <taxon>Mumia</taxon>
    </lineage>
</organism>
<dbReference type="PANTHER" id="PTHR30603:SF47">
    <property type="entry name" value="RNA POLYMERASE SIGMA FACTOR SIGD, CHLOROPLASTIC"/>
    <property type="match status" value="1"/>
</dbReference>
<dbReference type="OrthoDB" id="3745243at2"/>
<dbReference type="InterPro" id="IPR009042">
    <property type="entry name" value="RNA_pol_sigma70_r1_2"/>
</dbReference>
<evidence type="ECO:0000256" key="3">
    <source>
        <dbReference type="ARBA" id="ARBA00023125"/>
    </source>
</evidence>
<dbReference type="GO" id="GO:0003677">
    <property type="term" value="F:DNA binding"/>
    <property type="evidence" value="ECO:0007669"/>
    <property type="project" value="UniProtKB-KW"/>
</dbReference>
<dbReference type="InterPro" id="IPR013324">
    <property type="entry name" value="RNA_pol_sigma_r3/r4-like"/>
</dbReference>
<dbReference type="InterPro" id="IPR050239">
    <property type="entry name" value="Sigma-70_RNA_pol_init_factors"/>
</dbReference>
<evidence type="ECO:0000313" key="8">
    <source>
        <dbReference type="Proteomes" id="UP000306740"/>
    </source>
</evidence>
<dbReference type="Gene3D" id="1.10.10.10">
    <property type="entry name" value="Winged helix-like DNA-binding domain superfamily/Winged helix DNA-binding domain"/>
    <property type="match status" value="1"/>
</dbReference>
<evidence type="ECO:0000313" key="6">
    <source>
        <dbReference type="EMBL" id="TNC39571.1"/>
    </source>
</evidence>
<dbReference type="RefSeq" id="WP_139087892.1">
    <property type="nucleotide sequence ID" value="NZ_VDFR01000042.1"/>
</dbReference>
<dbReference type="AlphaFoldDB" id="A0A5C4MHA6"/>
<dbReference type="InterPro" id="IPR007630">
    <property type="entry name" value="RNA_pol_sigma70_r4"/>
</dbReference>
<dbReference type="GO" id="GO:0006352">
    <property type="term" value="P:DNA-templated transcription initiation"/>
    <property type="evidence" value="ECO:0007669"/>
    <property type="project" value="InterPro"/>
</dbReference>
<accession>A0A5C4MHA6</accession>
<keyword evidence="1" id="KW-0805">Transcription regulation</keyword>
<gene>
    <name evidence="7" type="ORF">FHE65_08815</name>
    <name evidence="6" type="ORF">FHE65_23820</name>
</gene>